<dbReference type="GO" id="GO:0050661">
    <property type="term" value="F:NADP binding"/>
    <property type="evidence" value="ECO:0007669"/>
    <property type="project" value="TreeGrafter"/>
</dbReference>
<accession>A0A7X9XQY1</accession>
<comment type="catalytic activity">
    <reaction evidence="11">
        <text>5,6-dihydrouracil + NAD(+) = uracil + NADH + H(+)</text>
        <dbReference type="Rhea" id="RHEA:20189"/>
        <dbReference type="ChEBI" id="CHEBI:15378"/>
        <dbReference type="ChEBI" id="CHEBI:15901"/>
        <dbReference type="ChEBI" id="CHEBI:17568"/>
        <dbReference type="ChEBI" id="CHEBI:57540"/>
        <dbReference type="ChEBI" id="CHEBI:57945"/>
        <dbReference type="EC" id="1.3.1.1"/>
    </reaction>
</comment>
<keyword evidence="5" id="KW-0560">Oxidoreductase</keyword>
<keyword evidence="6" id="KW-0408">Iron</keyword>
<gene>
    <name evidence="16" type="primary">ygfK</name>
    <name evidence="16" type="ORF">HF849_17110</name>
</gene>
<evidence type="ECO:0000256" key="12">
    <source>
        <dbReference type="ARBA" id="ARBA00049578"/>
    </source>
</evidence>
<proteinExistence type="predicted"/>
<evidence type="ECO:0000256" key="7">
    <source>
        <dbReference type="ARBA" id="ARBA00023014"/>
    </source>
</evidence>
<dbReference type="Proteomes" id="UP000587880">
    <property type="component" value="Unassembled WGS sequence"/>
</dbReference>
<reference evidence="16 17" key="1">
    <citation type="submission" date="2020-04" db="EMBL/GenBank/DDBJ databases">
        <authorList>
            <person name="Hitch T.C.A."/>
            <person name="Wylensek D."/>
            <person name="Clavel T."/>
        </authorList>
    </citation>
    <scope>NUCLEOTIDE SEQUENCE [LARGE SCALE GENOMIC DNA]</scope>
    <source>
        <strain evidence="16 17">WB01_NA02</strain>
    </source>
</reference>
<dbReference type="GO" id="GO:0002058">
    <property type="term" value="F:uracil binding"/>
    <property type="evidence" value="ECO:0007669"/>
    <property type="project" value="TreeGrafter"/>
</dbReference>
<evidence type="ECO:0000256" key="9">
    <source>
        <dbReference type="ARBA" id="ARBA00032722"/>
    </source>
</evidence>
<dbReference type="EMBL" id="JABAGD010000034">
    <property type="protein sequence ID" value="NMF06436.1"/>
    <property type="molecule type" value="Genomic_DNA"/>
</dbReference>
<keyword evidence="4" id="KW-0479">Metal-binding</keyword>
<dbReference type="GO" id="GO:0051536">
    <property type="term" value="F:iron-sulfur cluster binding"/>
    <property type="evidence" value="ECO:0007669"/>
    <property type="project" value="UniProtKB-KW"/>
</dbReference>
<evidence type="ECO:0000256" key="4">
    <source>
        <dbReference type="ARBA" id="ARBA00022723"/>
    </source>
</evidence>
<dbReference type="InterPro" id="IPR017701">
    <property type="entry name" value="Se_rdtase_YgfK"/>
</dbReference>
<dbReference type="GO" id="GO:0004159">
    <property type="term" value="F:dihydropyrimidine dehydrogenase (NAD+) activity"/>
    <property type="evidence" value="ECO:0007669"/>
    <property type="project" value="UniProtKB-EC"/>
</dbReference>
<dbReference type="InterPro" id="IPR009051">
    <property type="entry name" value="Helical_ferredxn"/>
</dbReference>
<comment type="cofactor">
    <cofactor evidence="1">
        <name>FMN</name>
        <dbReference type="ChEBI" id="CHEBI:58210"/>
    </cofactor>
</comment>
<comment type="catalytic activity">
    <reaction evidence="10">
        <text>5,6-dihydrothymine + NAD(+) = thymine + NADH + H(+)</text>
        <dbReference type="Rhea" id="RHEA:28791"/>
        <dbReference type="ChEBI" id="CHEBI:15378"/>
        <dbReference type="ChEBI" id="CHEBI:17821"/>
        <dbReference type="ChEBI" id="CHEBI:27468"/>
        <dbReference type="ChEBI" id="CHEBI:57540"/>
        <dbReference type="ChEBI" id="CHEBI:57945"/>
        <dbReference type="EC" id="1.3.1.1"/>
    </reaction>
</comment>
<evidence type="ECO:0000256" key="2">
    <source>
        <dbReference type="ARBA" id="ARBA00022630"/>
    </source>
</evidence>
<evidence type="ECO:0000256" key="10">
    <source>
        <dbReference type="ARBA" id="ARBA00047685"/>
    </source>
</evidence>
<comment type="function">
    <text evidence="12">Involved in pyrimidine base degradation. Catalyzes physiologically the reduction of uracil to 5,6-dihydrouracil (DHU) by using NADH as a specific cosubstrate. It also catalyzes the reverse reaction and the reduction of thymine to 5,6-dihydrothymine (DHT).</text>
</comment>
<dbReference type="GO" id="GO:0006210">
    <property type="term" value="P:thymine catabolic process"/>
    <property type="evidence" value="ECO:0007669"/>
    <property type="project" value="TreeGrafter"/>
</dbReference>
<evidence type="ECO:0000256" key="11">
    <source>
        <dbReference type="ARBA" id="ARBA00048792"/>
    </source>
</evidence>
<dbReference type="PANTHER" id="PTHR43073:SF2">
    <property type="entry name" value="DIHYDROPYRIMIDINE DEHYDROGENASE [NADP(+)]"/>
    <property type="match status" value="1"/>
</dbReference>
<sequence>MSDKMQRIPFEKMLTWITRELKEKESIFGVHKDKFYYNETGKSITLFNEKLSSPIGPAAGPNSQLTQNIVCAYLTGSRFIELKTVQVIDGEDITVSKPCINAQDEGYNVEWSTELKVSEAFDEYVKAWFLLHVLMKELKFAKERDFIFNMSVGYDLKGIKSSKIDTYIKGMQDASSTKIWTECQETLLSHIDMFSEFTKEDLEKISPTICSSITISTLHGCPANEIESIASYFLKEKKLNTYIKMNPTLLGEKFVQETLTAMGYDYIVLNGHHFTNDLQYSDGVAMLKRLKAVANNLNLEIGVKLTNTLPAKIMNNELPGEEMYMSGRALFPLSISLASKLAKEFNGDLQISYSGGADFFNIDKILSTGISPITFATSILKPGGYERITQMAKKVEKQLNGKISGINVEILEDIVKETINDKHYRKELRLVNSRKLNSNLQFYDCAVAPCSVGCPINQQISQYTALVGQKKYDEAFKVVAIDNALPAITSTICNHKCQTKCTRIDYDESVSIRDLKQIAVLNAQDKFIESIEPTEIRNGKKVVIIGAGPAGLSLALFLRRNGIDVTVRDKKEKALGIVEHVIPEFRISSEMIKKDFEMVKKHGVKFQFCIDENINVKELKKEYDYVVLAIGAWKPGKISLSDFDNKAINAISFLEKYKKQEGNISLGKKVCVIGGGDVAMDAARSAKRVSGVEDVSIIYRRTKKYMPADNEEIELAISEGILLKELLTPISINDGKLTCEKMILGDRDASLRRSSVGTGEITTLDADTVIIATGEKIDSNLLRQNEINLDSNEFPIVNEKLETNIENVYIIGDLKKGPSTIVNAIADAKIVTKDILAKEGLSSDFKQKDYCADEKILYRRKGILGDSKSCEEEADRCLGCKNICELCVDVCPNRANVMINVNSDFISNHQIVHLDGMCNECGNCGVFCPHKGNPYKDKITVFWSKEDFENSDNKGFFIENLEKGICLVRTEESDIISYTASQQSEVSKEMASLIQTCIDKYDYML</sequence>
<dbReference type="PROSITE" id="PS51379">
    <property type="entry name" value="4FE4S_FER_2"/>
    <property type="match status" value="2"/>
</dbReference>
<dbReference type="PANTHER" id="PTHR43073">
    <property type="entry name" value="DIHYDROPYRIMIDINE DEHYDROGENASE [NADP(+)]"/>
    <property type="match status" value="1"/>
</dbReference>
<comment type="caution">
    <text evidence="16">The sequence shown here is derived from an EMBL/GenBank/DDBJ whole genome shotgun (WGS) entry which is preliminary data.</text>
</comment>
<dbReference type="GO" id="GO:0046872">
    <property type="term" value="F:metal ion binding"/>
    <property type="evidence" value="ECO:0007669"/>
    <property type="project" value="UniProtKB-KW"/>
</dbReference>
<evidence type="ECO:0000259" key="15">
    <source>
        <dbReference type="PROSITE" id="PS51379"/>
    </source>
</evidence>
<keyword evidence="7" id="KW-0411">Iron-sulfur</keyword>
<feature type="domain" description="4Fe-4S ferredoxin-type" evidence="15">
    <location>
        <begin position="908"/>
        <end position="938"/>
    </location>
</feature>
<name>A0A7X9XQY1_CLOBE</name>
<feature type="domain" description="4Fe-4S ferredoxin-type" evidence="15">
    <location>
        <begin position="868"/>
        <end position="901"/>
    </location>
</feature>
<dbReference type="Gene3D" id="3.50.50.60">
    <property type="entry name" value="FAD/NAD(P)-binding domain"/>
    <property type="match status" value="2"/>
</dbReference>
<dbReference type="Pfam" id="PF07992">
    <property type="entry name" value="Pyr_redox_2"/>
    <property type="match status" value="1"/>
</dbReference>
<evidence type="ECO:0000256" key="3">
    <source>
        <dbReference type="ARBA" id="ARBA00022643"/>
    </source>
</evidence>
<dbReference type="PROSITE" id="PS00198">
    <property type="entry name" value="4FE4S_FER_1"/>
    <property type="match status" value="1"/>
</dbReference>
<evidence type="ECO:0000313" key="17">
    <source>
        <dbReference type="Proteomes" id="UP000587880"/>
    </source>
</evidence>
<dbReference type="Pfam" id="PF14691">
    <property type="entry name" value="Fer4_20"/>
    <property type="match status" value="1"/>
</dbReference>
<dbReference type="InterPro" id="IPR017896">
    <property type="entry name" value="4Fe4S_Fe-S-bd"/>
</dbReference>
<evidence type="ECO:0000256" key="6">
    <source>
        <dbReference type="ARBA" id="ARBA00023004"/>
    </source>
</evidence>
<keyword evidence="3" id="KW-0288">FMN</keyword>
<dbReference type="PRINTS" id="PR00368">
    <property type="entry name" value="FADPNR"/>
</dbReference>
<evidence type="ECO:0000256" key="14">
    <source>
        <dbReference type="ARBA" id="ARBA00049728"/>
    </source>
</evidence>
<dbReference type="SUPFAM" id="SSF51971">
    <property type="entry name" value="Nucleotide-binding domain"/>
    <property type="match status" value="2"/>
</dbReference>
<evidence type="ECO:0000313" key="16">
    <source>
        <dbReference type="EMBL" id="NMF06436.1"/>
    </source>
</evidence>
<evidence type="ECO:0000256" key="13">
    <source>
        <dbReference type="ARBA" id="ARBA00049714"/>
    </source>
</evidence>
<dbReference type="RefSeq" id="WP_168982580.1">
    <property type="nucleotide sequence ID" value="NZ_JABAGD010000034.1"/>
</dbReference>
<dbReference type="InterPro" id="IPR036188">
    <property type="entry name" value="FAD/NAD-bd_sf"/>
</dbReference>
<evidence type="ECO:0000256" key="1">
    <source>
        <dbReference type="ARBA" id="ARBA00001917"/>
    </source>
</evidence>
<evidence type="ECO:0000256" key="8">
    <source>
        <dbReference type="ARBA" id="ARBA00030119"/>
    </source>
</evidence>
<dbReference type="EC" id="1.3.1.1" evidence="14"/>
<keyword evidence="2" id="KW-0285">Flavoprotein</keyword>
<dbReference type="Gene3D" id="1.10.1060.10">
    <property type="entry name" value="Alpha-helical ferredoxin"/>
    <property type="match status" value="1"/>
</dbReference>
<evidence type="ECO:0000256" key="5">
    <source>
        <dbReference type="ARBA" id="ARBA00023002"/>
    </source>
</evidence>
<dbReference type="PRINTS" id="PR00469">
    <property type="entry name" value="PNDRDTASEII"/>
</dbReference>
<dbReference type="InterPro" id="IPR028261">
    <property type="entry name" value="DPD_II"/>
</dbReference>
<dbReference type="SUPFAM" id="SSF46548">
    <property type="entry name" value="alpha-helical ferredoxin"/>
    <property type="match status" value="2"/>
</dbReference>
<comment type="subunit">
    <text evidence="13">Heterotetramer of 2 PreA and 2 PreT subunits.</text>
</comment>
<dbReference type="AlphaFoldDB" id="A0A7X9XQY1"/>
<organism evidence="16 17">
    <name type="scientific">Clostridium beijerinckii</name>
    <name type="common">Clostridium MP</name>
    <dbReference type="NCBI Taxonomy" id="1520"/>
    <lineage>
        <taxon>Bacteria</taxon>
        <taxon>Bacillati</taxon>
        <taxon>Bacillota</taxon>
        <taxon>Clostridia</taxon>
        <taxon>Eubacteriales</taxon>
        <taxon>Clostridiaceae</taxon>
        <taxon>Clostridium</taxon>
    </lineage>
</organism>
<dbReference type="NCBIfam" id="TIGR03315">
    <property type="entry name" value="Se_ygfK"/>
    <property type="match status" value="1"/>
</dbReference>
<dbReference type="InterPro" id="IPR023753">
    <property type="entry name" value="FAD/NAD-binding_dom"/>
</dbReference>
<dbReference type="SUPFAM" id="SSF51395">
    <property type="entry name" value="FMN-linked oxidoreductases"/>
    <property type="match status" value="1"/>
</dbReference>
<dbReference type="InterPro" id="IPR017900">
    <property type="entry name" value="4Fe4S_Fe_S_CS"/>
</dbReference>
<dbReference type="GO" id="GO:0006212">
    <property type="term" value="P:uracil catabolic process"/>
    <property type="evidence" value="ECO:0007669"/>
    <property type="project" value="TreeGrafter"/>
</dbReference>
<protein>
    <recommendedName>
        <fullName evidence="14">dihydrouracil dehydrogenase (NAD(+))</fullName>
        <ecNumber evidence="14">1.3.1.1</ecNumber>
    </recommendedName>
    <alternativeName>
        <fullName evidence="9">Dihydrothymine dehydrogenase</fullName>
    </alternativeName>
    <alternativeName>
        <fullName evidence="8">Dihydrouracil dehydrogenase</fullName>
    </alternativeName>
</protein>